<dbReference type="PANTHER" id="PTHR23088">
    <property type="entry name" value="NITRILASE-RELATED"/>
    <property type="match status" value="1"/>
</dbReference>
<evidence type="ECO:0000256" key="3">
    <source>
        <dbReference type="ARBA" id="ARBA00036637"/>
    </source>
</evidence>
<reference evidence="8" key="1">
    <citation type="submission" date="2022-01" db="EMBL/GenBank/DDBJ databases">
        <authorList>
            <person name="King R."/>
        </authorList>
    </citation>
    <scope>NUCLEOTIDE SEQUENCE</scope>
</reference>
<evidence type="ECO:0000313" key="8">
    <source>
        <dbReference type="EMBL" id="CAH1402300.1"/>
    </source>
</evidence>
<dbReference type="GO" id="GO:0005739">
    <property type="term" value="C:mitochondrion"/>
    <property type="evidence" value="ECO:0007669"/>
    <property type="project" value="TreeGrafter"/>
</dbReference>
<dbReference type="GO" id="GO:0050152">
    <property type="term" value="F:omega-amidase activity"/>
    <property type="evidence" value="ECO:0007669"/>
    <property type="project" value="UniProtKB-EC"/>
</dbReference>
<evidence type="ECO:0000256" key="6">
    <source>
        <dbReference type="ARBA" id="ARBA00048745"/>
    </source>
</evidence>
<dbReference type="OrthoDB" id="10250282at2759"/>
<dbReference type="PANTHER" id="PTHR23088:SF30">
    <property type="entry name" value="OMEGA-AMIDASE NIT2"/>
    <property type="match status" value="1"/>
</dbReference>
<sequence>MISEAKQKGCNLVVLPECFNSPYGTKYFGEYSEEIPNGETCIALSKAAKENEVFLVGGSIPEKDNGKLFNTCTIWNPQGSLVGKYSKIHLFDIDIPGGVTFKESDSLSPGKNISVIDVGACKIGIGICYDLRFHELATIYKDLGVDLLLYPGAFNMTTGPLHWEHLIKARAVDNQVFAAGICGARDDSADYVAWGHSVLIDPWGKVVSKAGAEETTLIADIDLNVCKAIREQIPIRKQRRTDLYETLYKGKVQEGRKNCVISIRSGL</sequence>
<gene>
    <name evidence="8" type="ORF">NEZAVI_LOCUS11157</name>
</gene>
<dbReference type="Proteomes" id="UP001152798">
    <property type="component" value="Chromosome 5"/>
</dbReference>
<organism evidence="8 9">
    <name type="scientific">Nezara viridula</name>
    <name type="common">Southern green stink bug</name>
    <name type="synonym">Cimex viridulus</name>
    <dbReference type="NCBI Taxonomy" id="85310"/>
    <lineage>
        <taxon>Eukaryota</taxon>
        <taxon>Metazoa</taxon>
        <taxon>Ecdysozoa</taxon>
        <taxon>Arthropoda</taxon>
        <taxon>Hexapoda</taxon>
        <taxon>Insecta</taxon>
        <taxon>Pterygota</taxon>
        <taxon>Neoptera</taxon>
        <taxon>Paraneoptera</taxon>
        <taxon>Hemiptera</taxon>
        <taxon>Heteroptera</taxon>
        <taxon>Panheteroptera</taxon>
        <taxon>Pentatomomorpha</taxon>
        <taxon>Pentatomoidea</taxon>
        <taxon>Pentatomidae</taxon>
        <taxon>Pentatominae</taxon>
        <taxon>Nezara</taxon>
    </lineage>
</organism>
<evidence type="ECO:0000313" key="9">
    <source>
        <dbReference type="Proteomes" id="UP001152798"/>
    </source>
</evidence>
<evidence type="ECO:0000256" key="5">
    <source>
        <dbReference type="ARBA" id="ARBA00041576"/>
    </source>
</evidence>
<comment type="catalytic activity">
    <reaction evidence="6">
        <text>2-oxosuccinamate + H2O = oxaloacetate + NH4(+)</text>
        <dbReference type="Rhea" id="RHEA:59412"/>
        <dbReference type="ChEBI" id="CHEBI:15377"/>
        <dbReference type="ChEBI" id="CHEBI:16452"/>
        <dbReference type="ChEBI" id="CHEBI:28938"/>
        <dbReference type="ChEBI" id="CHEBI:57735"/>
        <dbReference type="EC" id="3.5.1.3"/>
    </reaction>
    <physiologicalReaction direction="left-to-right" evidence="6">
        <dbReference type="Rhea" id="RHEA:59413"/>
    </physiologicalReaction>
</comment>
<comment type="catalytic activity">
    <reaction evidence="3">
        <text>2-oxoglutaramate + H2O = 2-oxoglutarate + NH4(+)</text>
        <dbReference type="Rhea" id="RHEA:32963"/>
        <dbReference type="ChEBI" id="CHEBI:15377"/>
        <dbReference type="ChEBI" id="CHEBI:16769"/>
        <dbReference type="ChEBI" id="CHEBI:16810"/>
        <dbReference type="ChEBI" id="CHEBI:28938"/>
        <dbReference type="EC" id="3.5.1.3"/>
    </reaction>
    <physiologicalReaction direction="left-to-right" evidence="3">
        <dbReference type="Rhea" id="RHEA:32964"/>
    </physiologicalReaction>
</comment>
<dbReference type="CDD" id="cd07572">
    <property type="entry name" value="nit"/>
    <property type="match status" value="1"/>
</dbReference>
<dbReference type="GO" id="GO:0006528">
    <property type="term" value="P:asparagine metabolic process"/>
    <property type="evidence" value="ECO:0007669"/>
    <property type="project" value="TreeGrafter"/>
</dbReference>
<keyword evidence="9" id="KW-1185">Reference proteome</keyword>
<feature type="domain" description="CN hydrolase" evidence="7">
    <location>
        <begin position="1"/>
        <end position="223"/>
    </location>
</feature>
<evidence type="ECO:0000256" key="4">
    <source>
        <dbReference type="ARBA" id="ARBA00039118"/>
    </source>
</evidence>
<keyword evidence="2" id="KW-0378">Hydrolase</keyword>
<dbReference type="InterPro" id="IPR003010">
    <property type="entry name" value="C-N_Hydrolase"/>
</dbReference>
<evidence type="ECO:0000259" key="7">
    <source>
        <dbReference type="PROSITE" id="PS50263"/>
    </source>
</evidence>
<dbReference type="GO" id="GO:0006107">
    <property type="term" value="P:oxaloacetate metabolic process"/>
    <property type="evidence" value="ECO:0007669"/>
    <property type="project" value="TreeGrafter"/>
</dbReference>
<dbReference type="FunFam" id="3.60.110.10:FF:000002">
    <property type="entry name" value="Nitrilase family member 2"/>
    <property type="match status" value="1"/>
</dbReference>
<evidence type="ECO:0000256" key="1">
    <source>
        <dbReference type="ARBA" id="ARBA00010613"/>
    </source>
</evidence>
<accession>A0A9P0HGY2</accession>
<dbReference type="PROSITE" id="PS50263">
    <property type="entry name" value="CN_HYDROLASE"/>
    <property type="match status" value="1"/>
</dbReference>
<comment type="similarity">
    <text evidence="1">Belongs to the carbon-nitrogen hydrolase superfamily. NIT1/NIT2 family.</text>
</comment>
<dbReference type="InterPro" id="IPR045254">
    <property type="entry name" value="Nit1/2_C-N_Hydrolase"/>
</dbReference>
<proteinExistence type="inferred from homology"/>
<dbReference type="InterPro" id="IPR036526">
    <property type="entry name" value="C-N_Hydrolase_sf"/>
</dbReference>
<evidence type="ECO:0000256" key="2">
    <source>
        <dbReference type="ARBA" id="ARBA00022801"/>
    </source>
</evidence>
<dbReference type="Pfam" id="PF00795">
    <property type="entry name" value="CN_hydrolase"/>
    <property type="match status" value="1"/>
</dbReference>
<dbReference type="EC" id="3.5.1.3" evidence="4"/>
<dbReference type="GO" id="GO:0006541">
    <property type="term" value="P:glutamine metabolic process"/>
    <property type="evidence" value="ECO:0007669"/>
    <property type="project" value="TreeGrafter"/>
</dbReference>
<dbReference type="EMBL" id="OV725081">
    <property type="protein sequence ID" value="CAH1402300.1"/>
    <property type="molecule type" value="Genomic_DNA"/>
</dbReference>
<dbReference type="AlphaFoldDB" id="A0A9P0HGY2"/>
<protein>
    <recommendedName>
        <fullName evidence="4">omega-amidase</fullName>
        <ecNumber evidence="4">3.5.1.3</ecNumber>
    </recommendedName>
    <alternativeName>
        <fullName evidence="5">Nitrilase homolog 2</fullName>
    </alternativeName>
</protein>
<dbReference type="Gene3D" id="3.60.110.10">
    <property type="entry name" value="Carbon-nitrogen hydrolase"/>
    <property type="match status" value="1"/>
</dbReference>
<name>A0A9P0HGY2_NEZVI</name>
<dbReference type="SUPFAM" id="SSF56317">
    <property type="entry name" value="Carbon-nitrogen hydrolase"/>
    <property type="match status" value="1"/>
</dbReference>